<evidence type="ECO:0000313" key="9">
    <source>
        <dbReference type="Proteomes" id="UP000190867"/>
    </source>
</evidence>
<dbReference type="SUPFAM" id="SSF53335">
    <property type="entry name" value="S-adenosyl-L-methionine-dependent methyltransferases"/>
    <property type="match status" value="1"/>
</dbReference>
<dbReference type="Gene3D" id="3.40.50.150">
    <property type="entry name" value="Vaccinia Virus protein VP39"/>
    <property type="match status" value="1"/>
</dbReference>
<protein>
    <recommendedName>
        <fullName evidence="2">site-specific DNA-methyltransferase (adenine-specific)</fullName>
        <ecNumber evidence="2">2.1.1.72</ecNumber>
    </recommendedName>
</protein>
<dbReference type="PROSITE" id="PS00092">
    <property type="entry name" value="N6_MTASE"/>
    <property type="match status" value="1"/>
</dbReference>
<evidence type="ECO:0000256" key="1">
    <source>
        <dbReference type="ARBA" id="ARBA00006594"/>
    </source>
</evidence>
<comment type="caution">
    <text evidence="8">The sequence shown here is derived from an EMBL/GenBank/DDBJ whole genome shotgun (WGS) entry which is preliminary data.</text>
</comment>
<organism evidence="8 9">
    <name type="scientific">Haemophilus paracuniculus</name>
    <dbReference type="NCBI Taxonomy" id="734"/>
    <lineage>
        <taxon>Bacteria</taxon>
        <taxon>Pseudomonadati</taxon>
        <taxon>Pseudomonadota</taxon>
        <taxon>Gammaproteobacteria</taxon>
        <taxon>Pasteurellales</taxon>
        <taxon>Pasteurellaceae</taxon>
        <taxon>Haemophilus</taxon>
    </lineage>
</organism>
<keyword evidence="5" id="KW-0949">S-adenosyl-L-methionine</keyword>
<dbReference type="InterPro" id="IPR029063">
    <property type="entry name" value="SAM-dependent_MTases_sf"/>
</dbReference>
<dbReference type="GO" id="GO:0032259">
    <property type="term" value="P:methylation"/>
    <property type="evidence" value="ECO:0007669"/>
    <property type="project" value="UniProtKB-KW"/>
</dbReference>
<dbReference type="GO" id="GO:0009007">
    <property type="term" value="F:site-specific DNA-methyltransferase (adenine-specific) activity"/>
    <property type="evidence" value="ECO:0007669"/>
    <property type="project" value="UniProtKB-EC"/>
</dbReference>
<dbReference type="Pfam" id="PF01555">
    <property type="entry name" value="N6_N4_Mtase"/>
    <property type="match status" value="1"/>
</dbReference>
<accession>A0A1T0AQJ4</accession>
<reference evidence="8 9" key="1">
    <citation type="submission" date="2017-02" db="EMBL/GenBank/DDBJ databases">
        <title>Draft genome sequence of Haemophilus paracuniculus CCUG 43573 type strain.</title>
        <authorList>
            <person name="Engstrom-Jakobsson H."/>
            <person name="Salva-Serra F."/>
            <person name="Thorell K."/>
            <person name="Gonzales-Siles L."/>
            <person name="Karlsson R."/>
            <person name="Boulund F."/>
            <person name="Engstrand L."/>
            <person name="Kristiansson E."/>
            <person name="Moore E."/>
        </authorList>
    </citation>
    <scope>NUCLEOTIDE SEQUENCE [LARGE SCALE GENOMIC DNA]</scope>
    <source>
        <strain evidence="8 9">CCUG 43573</strain>
    </source>
</reference>
<dbReference type="AlphaFoldDB" id="A0A1T0AQJ4"/>
<evidence type="ECO:0000256" key="3">
    <source>
        <dbReference type="ARBA" id="ARBA00022603"/>
    </source>
</evidence>
<evidence type="ECO:0000256" key="5">
    <source>
        <dbReference type="ARBA" id="ARBA00022691"/>
    </source>
</evidence>
<gene>
    <name evidence="8" type="ORF">B0187_08925</name>
</gene>
<comment type="similarity">
    <text evidence="1">Belongs to the N(4)/N(6)-methyltransferase family.</text>
</comment>
<dbReference type="GO" id="GO:0003677">
    <property type="term" value="F:DNA binding"/>
    <property type="evidence" value="ECO:0007669"/>
    <property type="project" value="InterPro"/>
</dbReference>
<dbReference type="EC" id="2.1.1.72" evidence="2"/>
<evidence type="ECO:0000256" key="4">
    <source>
        <dbReference type="ARBA" id="ARBA00022679"/>
    </source>
</evidence>
<dbReference type="Proteomes" id="UP000190867">
    <property type="component" value="Unassembled WGS sequence"/>
</dbReference>
<dbReference type="InterPro" id="IPR002295">
    <property type="entry name" value="N4/N6-MTase_EcoPI_Mod-like"/>
</dbReference>
<dbReference type="GO" id="GO:0008170">
    <property type="term" value="F:N-methyltransferase activity"/>
    <property type="evidence" value="ECO:0007669"/>
    <property type="project" value="InterPro"/>
</dbReference>
<keyword evidence="3" id="KW-0489">Methyltransferase</keyword>
<dbReference type="STRING" id="734.B0187_08925"/>
<comment type="catalytic activity">
    <reaction evidence="6">
        <text>a 2'-deoxyadenosine in DNA + S-adenosyl-L-methionine = an N(6)-methyl-2'-deoxyadenosine in DNA + S-adenosyl-L-homocysteine + H(+)</text>
        <dbReference type="Rhea" id="RHEA:15197"/>
        <dbReference type="Rhea" id="RHEA-COMP:12418"/>
        <dbReference type="Rhea" id="RHEA-COMP:12419"/>
        <dbReference type="ChEBI" id="CHEBI:15378"/>
        <dbReference type="ChEBI" id="CHEBI:57856"/>
        <dbReference type="ChEBI" id="CHEBI:59789"/>
        <dbReference type="ChEBI" id="CHEBI:90615"/>
        <dbReference type="ChEBI" id="CHEBI:90616"/>
        <dbReference type="EC" id="2.1.1.72"/>
    </reaction>
</comment>
<dbReference type="OrthoDB" id="9816043at2"/>
<dbReference type="EMBL" id="MUYA01000013">
    <property type="protein sequence ID" value="OOR98404.1"/>
    <property type="molecule type" value="Genomic_DNA"/>
</dbReference>
<dbReference type="InterPro" id="IPR002052">
    <property type="entry name" value="DNA_methylase_N6_adenine_CS"/>
</dbReference>
<evidence type="ECO:0000256" key="2">
    <source>
        <dbReference type="ARBA" id="ARBA00011900"/>
    </source>
</evidence>
<evidence type="ECO:0000313" key="8">
    <source>
        <dbReference type="EMBL" id="OOR98404.1"/>
    </source>
</evidence>
<evidence type="ECO:0000256" key="6">
    <source>
        <dbReference type="ARBA" id="ARBA00047942"/>
    </source>
</evidence>
<dbReference type="InterPro" id="IPR002941">
    <property type="entry name" value="DNA_methylase_N4/N6"/>
</dbReference>
<keyword evidence="9" id="KW-1185">Reference proteome</keyword>
<sequence length="958" mass="111003">MREIFQIDRPDLDFGIYRILNSREAKINDFLNNRLPQKIQEALSDSRQQNSVYSHLLTFFARYYDEGDFISQRRYQGNQYAIPYNGEEVVLHWANKDQYYTKSSENFSHYRFTLSDGKTVEFRLVEADTAKDNRKDSDKRVFVLAKSHEKIEIDENGDEIRTTIAPTELSDDGNYLTIRFCYQESKQKQSDCITQAVDTLKSDEICQKWTELFSLAPTEKNASRTLLEKHLTDYTAKNSKDYFIHKDLGGFLTNELDFYIKNELMNLANLQAAEAFSELEANFKLIKTFRAVALQIIDFLAQLENFQKKLWLKKKFVSQAYYLITLDKIDPKFYPQIAENQKQLDEWQRLFNFHYEQAVGFSQISAYPHLVVDTSLYPAEFQAELVFSLSDLDEQTSGVLIHSDNFQALNLLQARYKEQVKCIYIDPPYNTGGDGFIYKDNYKHSSWASLIHNRLTLAKPLLNQAGVFFQSIDDNEQSRLRFINEDVFGEGNFLNLFVKKNSGGQQDSKYYATIHEYLYSYAKSKNNFQAGREDKTEGNYPYLDKVTNLRYKTQLLRKWGDKSLRSDRPNLFYPIYFHQATNTFSLKRESLSDVEIYPMLDVNTEGRWRWSKETMIQNLNLLECKKIGNDYVAYEKIYENSGDSTKPFSTWIDNVDNSTGKTLIKNLFKFDIFSYPKATDYIAKIIKFSGNETNSLILDYFAGSGTTAHAVINLNREDGGSRKYILVEQGEYFDTVLKPRVQKVIYSENWKDGKPVKNDQGSFNGVSQIVKVLKLESYEDTLNNLQLQAGGLFDFSADVNEDYLLNYMLDIESRASLLSVNDFAKPFDYQLKIASDSAGAYQVQKIDLVETFNYLIGLRVKSIDDQRDKRGYVLVEGDLPNGESTLIVWRDMERLGYEDIATLFDKLGINPRDSRYDLIYLNGDHCIATVPADSDEGFNVGLKLRPIEPEFLGLMFDV</sequence>
<feature type="domain" description="DNA methylase N-4/N-6" evidence="7">
    <location>
        <begin position="420"/>
        <end position="732"/>
    </location>
</feature>
<name>A0A1T0AQJ4_9PAST</name>
<dbReference type="PRINTS" id="PR00506">
    <property type="entry name" value="D21N6MTFRASE"/>
</dbReference>
<keyword evidence="4" id="KW-0808">Transferase</keyword>
<evidence type="ECO:0000259" key="7">
    <source>
        <dbReference type="Pfam" id="PF01555"/>
    </source>
</evidence>
<proteinExistence type="inferred from homology"/>